<organism evidence="2 3">
    <name type="scientific">Haloferula rosea</name>
    <dbReference type="NCBI Taxonomy" id="490093"/>
    <lineage>
        <taxon>Bacteria</taxon>
        <taxon>Pseudomonadati</taxon>
        <taxon>Verrucomicrobiota</taxon>
        <taxon>Verrucomicrobiia</taxon>
        <taxon>Verrucomicrobiales</taxon>
        <taxon>Verrucomicrobiaceae</taxon>
        <taxon>Haloferula</taxon>
    </lineage>
</organism>
<dbReference type="Proteomes" id="UP000658278">
    <property type="component" value="Unassembled WGS sequence"/>
</dbReference>
<proteinExistence type="predicted"/>
<comment type="caution">
    <text evidence="2">The sequence shown here is derived from an EMBL/GenBank/DDBJ whole genome shotgun (WGS) entry which is preliminary data.</text>
</comment>
<feature type="transmembrane region" description="Helical" evidence="1">
    <location>
        <begin position="144"/>
        <end position="164"/>
    </location>
</feature>
<keyword evidence="3" id="KW-1185">Reference proteome</keyword>
<keyword evidence="1" id="KW-0472">Membrane</keyword>
<protein>
    <submittedName>
        <fullName evidence="2">Uncharacterized protein</fullName>
    </submittedName>
</protein>
<keyword evidence="1" id="KW-1133">Transmembrane helix</keyword>
<reference evidence="2" key="1">
    <citation type="submission" date="2021-01" db="EMBL/GenBank/DDBJ databases">
        <title>Modified the classification status of verrucomicrobia.</title>
        <authorList>
            <person name="Feng X."/>
        </authorList>
    </citation>
    <scope>NUCLEOTIDE SEQUENCE</scope>
    <source>
        <strain evidence="2">KCTC 22201</strain>
    </source>
</reference>
<dbReference type="RefSeq" id="WP_200277482.1">
    <property type="nucleotide sequence ID" value="NZ_JAENII010000003.1"/>
</dbReference>
<sequence>MKLHLSTSLLAWSLAVGSMLCIVTAVRIEYLNYRTGGAIQRKAEQEPHSKWRTGRGFFNTYEQVEANWRKEHGKDDDAELNPSDYQAIEERVIAAGWSPSPSDRLGKLLGSWGLVQYPLAAFLVFASLRAARARRTSGSIPCKAFYAATAVGVLALGLAFYRGYFSSLGW</sequence>
<name>A0A934R8X3_9BACT</name>
<accession>A0A934R8X3</accession>
<gene>
    <name evidence="2" type="ORF">JIN81_05570</name>
</gene>
<evidence type="ECO:0000313" key="3">
    <source>
        <dbReference type="Proteomes" id="UP000658278"/>
    </source>
</evidence>
<dbReference type="EMBL" id="JAENII010000003">
    <property type="protein sequence ID" value="MBK1826477.1"/>
    <property type="molecule type" value="Genomic_DNA"/>
</dbReference>
<feature type="transmembrane region" description="Helical" evidence="1">
    <location>
        <begin position="114"/>
        <end position="132"/>
    </location>
</feature>
<keyword evidence="1" id="KW-0812">Transmembrane</keyword>
<dbReference type="AlphaFoldDB" id="A0A934R8X3"/>
<evidence type="ECO:0000313" key="2">
    <source>
        <dbReference type="EMBL" id="MBK1826477.1"/>
    </source>
</evidence>
<evidence type="ECO:0000256" key="1">
    <source>
        <dbReference type="SAM" id="Phobius"/>
    </source>
</evidence>